<dbReference type="SMART" id="SM00448">
    <property type="entry name" value="REC"/>
    <property type="match status" value="1"/>
</dbReference>
<sequence length="251" mass="28816">MASKMLMIGEKESFLMRVLLGKVSGLRVDCGFVPYKVNEINEKWAGTTLVTLYMDDGFVPNEEVLHFLVDRLNEEGTQMILIGERADVKMIEDEVPSGLIYKTFIRPINNEDYMLAVEEHFKRINQGDLKKNILIVDDDSTYLSLVREWLKDIYKVYMANSGLQAIKWLGKNKADLILLDYEMPVTSGPQVLEMLRSDDDTKDIPVMFLTGKGDKESVMAVLELKPNGYFLKTIGKEELIEKLNEFFILNR</sequence>
<comment type="caution">
    <text evidence="6">The sequence shown here is derived from an EMBL/GenBank/DDBJ whole genome shotgun (WGS) entry which is preliminary data.</text>
</comment>
<evidence type="ECO:0000256" key="4">
    <source>
        <dbReference type="PROSITE-ProRule" id="PRU00169"/>
    </source>
</evidence>
<dbReference type="PANTHER" id="PTHR44591">
    <property type="entry name" value="STRESS RESPONSE REGULATOR PROTEIN 1"/>
    <property type="match status" value="1"/>
</dbReference>
<protein>
    <recommendedName>
        <fullName evidence="1">Stage 0 sporulation protein A homolog</fullName>
    </recommendedName>
</protein>
<accession>A0A6M0LHA7</accession>
<evidence type="ECO:0000256" key="2">
    <source>
        <dbReference type="ARBA" id="ARBA00022553"/>
    </source>
</evidence>
<dbReference type="PANTHER" id="PTHR44591:SF3">
    <property type="entry name" value="RESPONSE REGULATORY DOMAIN-CONTAINING PROTEIN"/>
    <property type="match status" value="1"/>
</dbReference>
<evidence type="ECO:0000256" key="1">
    <source>
        <dbReference type="ARBA" id="ARBA00018672"/>
    </source>
</evidence>
<organism evidence="6 7">
    <name type="scientific">Pseudobutyrivibrio xylanivorans</name>
    <dbReference type="NCBI Taxonomy" id="185007"/>
    <lineage>
        <taxon>Bacteria</taxon>
        <taxon>Bacillati</taxon>
        <taxon>Bacillota</taxon>
        <taxon>Clostridia</taxon>
        <taxon>Lachnospirales</taxon>
        <taxon>Lachnospiraceae</taxon>
        <taxon>Pseudobutyrivibrio</taxon>
    </lineage>
</organism>
<proteinExistence type="predicted"/>
<reference evidence="6 7" key="1">
    <citation type="submission" date="2019-09" db="EMBL/GenBank/DDBJ databases">
        <authorList>
            <person name="Pidcock S.E."/>
            <person name="Huws S.A."/>
        </authorList>
    </citation>
    <scope>NUCLEOTIDE SEQUENCE [LARGE SCALE GENOMIC DNA]</scope>
    <source>
        <strain evidence="6 7">MZ8</strain>
    </source>
</reference>
<feature type="modified residue" description="4-aspartylphosphate" evidence="4">
    <location>
        <position position="180"/>
    </location>
</feature>
<evidence type="ECO:0000259" key="5">
    <source>
        <dbReference type="PROSITE" id="PS50110"/>
    </source>
</evidence>
<dbReference type="AlphaFoldDB" id="A0A6M0LHA7"/>
<dbReference type="RefSeq" id="WP_090149353.1">
    <property type="nucleotide sequence ID" value="NZ_VTVE01000001.1"/>
</dbReference>
<dbReference type="InterPro" id="IPR011006">
    <property type="entry name" value="CheY-like_superfamily"/>
</dbReference>
<evidence type="ECO:0000313" key="6">
    <source>
        <dbReference type="EMBL" id="NEX01303.1"/>
    </source>
</evidence>
<dbReference type="PROSITE" id="PS50110">
    <property type="entry name" value="RESPONSE_REGULATORY"/>
    <property type="match status" value="1"/>
</dbReference>
<feature type="domain" description="Response regulatory" evidence="5">
    <location>
        <begin position="132"/>
        <end position="247"/>
    </location>
</feature>
<dbReference type="GO" id="GO:0000160">
    <property type="term" value="P:phosphorelay signal transduction system"/>
    <property type="evidence" value="ECO:0007669"/>
    <property type="project" value="InterPro"/>
</dbReference>
<dbReference type="Proteomes" id="UP000473091">
    <property type="component" value="Unassembled WGS sequence"/>
</dbReference>
<gene>
    <name evidence="6" type="ORF">F0Q01_05315</name>
</gene>
<dbReference type="EMBL" id="VTVE01000001">
    <property type="protein sequence ID" value="NEX01303.1"/>
    <property type="molecule type" value="Genomic_DNA"/>
</dbReference>
<dbReference type="SUPFAM" id="SSF52172">
    <property type="entry name" value="CheY-like"/>
    <property type="match status" value="1"/>
</dbReference>
<reference evidence="6 7" key="2">
    <citation type="submission" date="2020-03" db="EMBL/GenBank/DDBJ databases">
        <title>Investigating the evolutionary divergence of the Butyrivibrio group.</title>
        <authorList>
            <person name="Skvortsov T."/>
            <person name="Santos F.G."/>
            <person name="Ting K.S."/>
            <person name="Creevey C.J."/>
        </authorList>
    </citation>
    <scope>NUCLEOTIDE SEQUENCE [LARGE SCALE GENOMIC DNA]</scope>
    <source>
        <strain evidence="6 7">MZ8</strain>
    </source>
</reference>
<name>A0A6M0LHA7_PSEXY</name>
<dbReference type="InterPro" id="IPR050595">
    <property type="entry name" value="Bact_response_regulator"/>
</dbReference>
<dbReference type="InterPro" id="IPR001789">
    <property type="entry name" value="Sig_transdc_resp-reg_receiver"/>
</dbReference>
<dbReference type="Gene3D" id="3.40.50.2300">
    <property type="match status" value="1"/>
</dbReference>
<evidence type="ECO:0000256" key="3">
    <source>
        <dbReference type="ARBA" id="ARBA00024867"/>
    </source>
</evidence>
<comment type="function">
    <text evidence="3">May play the central regulatory role in sporulation. It may be an element of the effector pathway responsible for the activation of sporulation genes in response to nutritional stress. Spo0A may act in concert with spo0H (a sigma factor) to control the expression of some genes that are critical to the sporulation process.</text>
</comment>
<dbReference type="Pfam" id="PF00072">
    <property type="entry name" value="Response_reg"/>
    <property type="match status" value="1"/>
</dbReference>
<keyword evidence="2 4" id="KW-0597">Phosphoprotein</keyword>
<dbReference type="CDD" id="cd00156">
    <property type="entry name" value="REC"/>
    <property type="match status" value="1"/>
</dbReference>
<evidence type="ECO:0000313" key="7">
    <source>
        <dbReference type="Proteomes" id="UP000473091"/>
    </source>
</evidence>